<feature type="chain" id="PRO_5008000790" evidence="2">
    <location>
        <begin position="27"/>
        <end position="259"/>
    </location>
</feature>
<dbReference type="STRING" id="1178515.SY83_09690"/>
<feature type="coiled-coil region" evidence="1">
    <location>
        <begin position="175"/>
        <end position="232"/>
    </location>
</feature>
<evidence type="ECO:0000256" key="1">
    <source>
        <dbReference type="SAM" id="Coils"/>
    </source>
</evidence>
<dbReference type="EMBL" id="CP011388">
    <property type="protein sequence ID" value="ANE46505.1"/>
    <property type="molecule type" value="Genomic_DNA"/>
</dbReference>
<accession>A0A172THH3</accession>
<dbReference type="PATRIC" id="fig|1178515.4.peg.1939"/>
<reference evidence="3 4" key="1">
    <citation type="submission" date="2015-01" db="EMBL/GenBank/DDBJ databases">
        <title>Paenibacillus swuensis/DY6/whole genome sequencing.</title>
        <authorList>
            <person name="Kim M.K."/>
            <person name="Srinivasan S."/>
            <person name="Lee J.-J."/>
        </authorList>
    </citation>
    <scope>NUCLEOTIDE SEQUENCE [LARGE SCALE GENOMIC DNA]</scope>
    <source>
        <strain evidence="3 4">DY6</strain>
    </source>
</reference>
<dbReference type="Proteomes" id="UP000076927">
    <property type="component" value="Chromosome"/>
</dbReference>
<dbReference type="KEGG" id="pswu:SY83_09690"/>
<evidence type="ECO:0000313" key="4">
    <source>
        <dbReference type="Proteomes" id="UP000076927"/>
    </source>
</evidence>
<feature type="signal peptide" evidence="2">
    <location>
        <begin position="1"/>
        <end position="26"/>
    </location>
</feature>
<dbReference type="OrthoDB" id="2437506at2"/>
<dbReference type="AlphaFoldDB" id="A0A172THH3"/>
<keyword evidence="4" id="KW-1185">Reference proteome</keyword>
<gene>
    <name evidence="3" type="ORF">SY83_09690</name>
</gene>
<protein>
    <submittedName>
        <fullName evidence="3">Uncharacterized protein</fullName>
    </submittedName>
</protein>
<dbReference type="RefSeq" id="WP_068606059.1">
    <property type="nucleotide sequence ID" value="NZ_CP011388.1"/>
</dbReference>
<organism evidence="3 4">
    <name type="scientific">Paenibacillus swuensis</name>
    <dbReference type="NCBI Taxonomy" id="1178515"/>
    <lineage>
        <taxon>Bacteria</taxon>
        <taxon>Bacillati</taxon>
        <taxon>Bacillota</taxon>
        <taxon>Bacilli</taxon>
        <taxon>Bacillales</taxon>
        <taxon>Paenibacillaceae</taxon>
        <taxon>Paenibacillus</taxon>
    </lineage>
</organism>
<keyword evidence="1" id="KW-0175">Coiled coil</keyword>
<evidence type="ECO:0000313" key="3">
    <source>
        <dbReference type="EMBL" id="ANE46505.1"/>
    </source>
</evidence>
<name>A0A172THH3_9BACL</name>
<evidence type="ECO:0000256" key="2">
    <source>
        <dbReference type="SAM" id="SignalP"/>
    </source>
</evidence>
<sequence>MKLFKSKVAVGVMAVSMAATIGTAYAAVNPNAGAQLQQWYTSASNATKAIIAGDFAAVYAGKKEELENSVEGLKNGARVSIAATGRAEVARVNTSVNGQLATYSGQIDTANGTITSGIAAEYDQLVAATNATTNGQVNAIGTVSKAGIASAIRNHEGVYSGRLSDAAAATTTQAKSDLSAKIAATKAELNRLLALEKETATTEINSNLTTKIAELKAELVALTARLKKEAEDRILAQGAALEAAALNELATIVNDITKN</sequence>
<keyword evidence="2" id="KW-0732">Signal</keyword>
<proteinExistence type="predicted"/>